<dbReference type="Gene3D" id="1.10.260.40">
    <property type="entry name" value="lambda repressor-like DNA-binding domains"/>
    <property type="match status" value="1"/>
</dbReference>
<evidence type="ECO:0000313" key="6">
    <source>
        <dbReference type="EMBL" id="NMO01337.1"/>
    </source>
</evidence>
<dbReference type="GO" id="GO:0000976">
    <property type="term" value="F:transcription cis-regulatory region binding"/>
    <property type="evidence" value="ECO:0007669"/>
    <property type="project" value="TreeGrafter"/>
</dbReference>
<dbReference type="EMBL" id="JABBNB010000007">
    <property type="protein sequence ID" value="NMO01337.1"/>
    <property type="molecule type" value="Genomic_DNA"/>
</dbReference>
<dbReference type="PANTHER" id="PTHR30146">
    <property type="entry name" value="LACI-RELATED TRANSCRIPTIONAL REPRESSOR"/>
    <property type="match status" value="1"/>
</dbReference>
<comment type="caution">
    <text evidence="6">The sequence shown here is derived from an EMBL/GenBank/DDBJ whole genome shotgun (WGS) entry which is preliminary data.</text>
</comment>
<dbReference type="CDD" id="cd01392">
    <property type="entry name" value="HTH_LacI"/>
    <property type="match status" value="1"/>
</dbReference>
<dbReference type="AlphaFoldDB" id="A0A848KTL6"/>
<evidence type="ECO:0000256" key="1">
    <source>
        <dbReference type="ARBA" id="ARBA00023015"/>
    </source>
</evidence>
<dbReference type="Proteomes" id="UP000550729">
    <property type="component" value="Unassembled WGS sequence"/>
</dbReference>
<keyword evidence="1" id="KW-0805">Transcription regulation</keyword>
<dbReference type="GO" id="GO:0003700">
    <property type="term" value="F:DNA-binding transcription factor activity"/>
    <property type="evidence" value="ECO:0007669"/>
    <property type="project" value="TreeGrafter"/>
</dbReference>
<keyword evidence="2" id="KW-0238">DNA-binding</keyword>
<keyword evidence="3" id="KW-0804">Transcription</keyword>
<feature type="domain" description="HTH cro/C1-type" evidence="5">
    <location>
        <begin position="6"/>
        <end position="53"/>
    </location>
</feature>
<reference evidence="6 7" key="1">
    <citation type="submission" date="2020-04" db="EMBL/GenBank/DDBJ databases">
        <title>Gordonia sp. nov. TBRC 11910.</title>
        <authorList>
            <person name="Suriyachadkun C."/>
        </authorList>
    </citation>
    <scope>NUCLEOTIDE SEQUENCE [LARGE SCALE GENOMIC DNA]</scope>
    <source>
        <strain evidence="6 7">TBRC 11910</strain>
    </source>
</reference>
<gene>
    <name evidence="6" type="ORF">HH308_08925</name>
</gene>
<dbReference type="Pfam" id="PF00356">
    <property type="entry name" value="LacI"/>
    <property type="match status" value="1"/>
</dbReference>
<dbReference type="InterPro" id="IPR000843">
    <property type="entry name" value="HTH_LacI"/>
</dbReference>
<sequence>MATRPTIHDVARRAGVSATTVSHAFSGKGVVSAATRQHVRQVARALGYRPDILAQGLRSNRLGVIALILRPLDDYSDSAPSGVDYFLRFTGAAALTALAAGYGLMLVGDPSQDDGPGAALACDGCLVTEPVSNDPLLDLLYRKEIPTVTVGRDVARAPDDRTVDVQTGPITRMVLDHLSAAGARRVALVTGLAANSWNLDTAEAYRAWCATTSTTPRVVGCREDDGAAAGRHAAAELFEHDQPPDALYCLTGRHTVGVLKYLQDNGIRVPDDVLLVCGSDAEEVRATTPSISAVDLRPESLARVAVTTLINLLAGRDVEPGDDTFGRLAVRESTTRAI</sequence>
<dbReference type="SUPFAM" id="SSF47413">
    <property type="entry name" value="lambda repressor-like DNA-binding domains"/>
    <property type="match status" value="1"/>
</dbReference>
<dbReference type="RefSeq" id="WP_170193833.1">
    <property type="nucleotide sequence ID" value="NZ_JABBNB010000007.1"/>
</dbReference>
<dbReference type="SMART" id="SM00354">
    <property type="entry name" value="HTH_LACI"/>
    <property type="match status" value="1"/>
</dbReference>
<evidence type="ECO:0000256" key="3">
    <source>
        <dbReference type="ARBA" id="ARBA00023163"/>
    </source>
</evidence>
<dbReference type="InterPro" id="IPR010982">
    <property type="entry name" value="Lambda_DNA-bd_dom_sf"/>
</dbReference>
<evidence type="ECO:0000256" key="2">
    <source>
        <dbReference type="ARBA" id="ARBA00023125"/>
    </source>
</evidence>
<proteinExistence type="predicted"/>
<accession>A0A848KTL6</accession>
<feature type="domain" description="HTH lacI-type" evidence="4">
    <location>
        <begin position="5"/>
        <end position="59"/>
    </location>
</feature>
<dbReference type="SUPFAM" id="SSF53822">
    <property type="entry name" value="Periplasmic binding protein-like I"/>
    <property type="match status" value="1"/>
</dbReference>
<dbReference type="Pfam" id="PF13377">
    <property type="entry name" value="Peripla_BP_3"/>
    <property type="match status" value="1"/>
</dbReference>
<dbReference type="PROSITE" id="PS50943">
    <property type="entry name" value="HTH_CROC1"/>
    <property type="match status" value="1"/>
</dbReference>
<dbReference type="InterPro" id="IPR028082">
    <property type="entry name" value="Peripla_BP_I"/>
</dbReference>
<evidence type="ECO:0000259" key="4">
    <source>
        <dbReference type="PROSITE" id="PS50932"/>
    </source>
</evidence>
<dbReference type="InterPro" id="IPR046335">
    <property type="entry name" value="LacI/GalR-like_sensor"/>
</dbReference>
<protein>
    <submittedName>
        <fullName evidence="6">LacI family transcriptional regulator</fullName>
    </submittedName>
</protein>
<name>A0A848KTL6_9ACTN</name>
<evidence type="ECO:0000259" key="5">
    <source>
        <dbReference type="PROSITE" id="PS50943"/>
    </source>
</evidence>
<evidence type="ECO:0000313" key="7">
    <source>
        <dbReference type="Proteomes" id="UP000550729"/>
    </source>
</evidence>
<dbReference type="Gene3D" id="3.40.50.2300">
    <property type="match status" value="2"/>
</dbReference>
<dbReference type="PANTHER" id="PTHR30146:SF153">
    <property type="entry name" value="LACTOSE OPERON REPRESSOR"/>
    <property type="match status" value="1"/>
</dbReference>
<keyword evidence="7" id="KW-1185">Reference proteome</keyword>
<dbReference type="PROSITE" id="PS50932">
    <property type="entry name" value="HTH_LACI_2"/>
    <property type="match status" value="1"/>
</dbReference>
<dbReference type="InterPro" id="IPR001387">
    <property type="entry name" value="Cro/C1-type_HTH"/>
</dbReference>
<organism evidence="6 7">
    <name type="scientific">Gordonia asplenii</name>
    <dbReference type="NCBI Taxonomy" id="2725283"/>
    <lineage>
        <taxon>Bacteria</taxon>
        <taxon>Bacillati</taxon>
        <taxon>Actinomycetota</taxon>
        <taxon>Actinomycetes</taxon>
        <taxon>Mycobacteriales</taxon>
        <taxon>Gordoniaceae</taxon>
        <taxon>Gordonia</taxon>
    </lineage>
</organism>